<dbReference type="GO" id="GO:0004860">
    <property type="term" value="F:protein kinase inhibitor activity"/>
    <property type="evidence" value="ECO:0007669"/>
    <property type="project" value="UniProtKB-KW"/>
</dbReference>
<comment type="caution">
    <text evidence="1">The sequence shown here is derived from an EMBL/GenBank/DDBJ whole genome shotgun (WGS) entry which is preliminary data.</text>
</comment>
<evidence type="ECO:0000313" key="1">
    <source>
        <dbReference type="EMBL" id="MBH0229948.1"/>
    </source>
</evidence>
<reference evidence="1 2" key="1">
    <citation type="journal article" date="2005" name="Int. J. Syst. Evol. Microbiol.">
        <title>Halobacillus yeomjeoni sp. nov., isolated from a marine solar saltern in Korea.</title>
        <authorList>
            <person name="Yoon J.H."/>
            <person name="Kang S.J."/>
            <person name="Lee C.H."/>
            <person name="Oh H.W."/>
            <person name="Oh T.K."/>
        </authorList>
    </citation>
    <scope>NUCLEOTIDE SEQUENCE [LARGE SCALE GENOMIC DNA]</scope>
    <source>
        <strain evidence="1 2">KCTC 3957</strain>
    </source>
</reference>
<dbReference type="Proteomes" id="UP000614490">
    <property type="component" value="Unassembled WGS sequence"/>
</dbReference>
<dbReference type="SUPFAM" id="SSF100985">
    <property type="entry name" value="Sporulation inhibitor Sda"/>
    <property type="match status" value="1"/>
</dbReference>
<evidence type="ECO:0000313" key="2">
    <source>
        <dbReference type="Proteomes" id="UP000614490"/>
    </source>
</evidence>
<dbReference type="AlphaFoldDB" id="A0A931MUF4"/>
<keyword evidence="1" id="KW-0649">Protein kinase inhibitor</keyword>
<sequence>MKQLSDSLLIQSYHKALELNLSDEFINQITQEIRNRSIQHLLDKYVTHVG</sequence>
<keyword evidence="2" id="KW-1185">Reference proteome</keyword>
<accession>A0A931MUF4</accession>
<organism evidence="1 2">
    <name type="scientific">Halobacillus yeomjeoni</name>
    <dbReference type="NCBI Taxonomy" id="311194"/>
    <lineage>
        <taxon>Bacteria</taxon>
        <taxon>Bacillati</taxon>
        <taxon>Bacillota</taxon>
        <taxon>Bacilli</taxon>
        <taxon>Bacillales</taxon>
        <taxon>Bacillaceae</taxon>
        <taxon>Halobacillus</taxon>
    </lineage>
</organism>
<dbReference type="InterPro" id="IPR036916">
    <property type="entry name" value="Sda_sf"/>
</dbReference>
<dbReference type="Pfam" id="PF08970">
    <property type="entry name" value="Sda"/>
    <property type="match status" value="1"/>
</dbReference>
<dbReference type="InterPro" id="IPR015064">
    <property type="entry name" value="Sda"/>
</dbReference>
<proteinExistence type="predicted"/>
<name>A0A931MUF4_9BACI</name>
<dbReference type="Gene3D" id="1.10.287.1100">
    <property type="entry name" value="Sporulation inhibitor A"/>
    <property type="match status" value="1"/>
</dbReference>
<protein>
    <submittedName>
        <fullName evidence="1">Sporulation histidine kinase inhibitor Sda</fullName>
    </submittedName>
</protein>
<dbReference type="EMBL" id="JADZSC010000001">
    <property type="protein sequence ID" value="MBH0229948.1"/>
    <property type="molecule type" value="Genomic_DNA"/>
</dbReference>
<gene>
    <name evidence="1" type="ORF">H0267_06935</name>
</gene>